<feature type="transmembrane region" description="Helical" evidence="2">
    <location>
        <begin position="89"/>
        <end position="107"/>
    </location>
</feature>
<feature type="transmembrane region" description="Helical" evidence="2">
    <location>
        <begin position="140"/>
        <end position="164"/>
    </location>
</feature>
<comment type="caution">
    <text evidence="4">The sequence shown here is derived from an EMBL/GenBank/DDBJ whole genome shotgun (WGS) entry which is preliminary data.</text>
</comment>
<feature type="transmembrane region" description="Helical" evidence="2">
    <location>
        <begin position="49"/>
        <end position="69"/>
    </location>
</feature>
<dbReference type="PANTHER" id="PTHR39299">
    <property type="entry name" value="TRANSMEMBRANE PROTEIN"/>
    <property type="match status" value="1"/>
</dbReference>
<keyword evidence="5" id="KW-1185">Reference proteome</keyword>
<accession>A0AAD5AT14</accession>
<dbReference type="EMBL" id="MU551627">
    <property type="protein sequence ID" value="KAI5621921.1"/>
    <property type="molecule type" value="Genomic_DNA"/>
</dbReference>
<dbReference type="PANTHER" id="PTHR39299:SF1">
    <property type="entry name" value="TRANSMEMBRANE PROTEIN"/>
    <property type="match status" value="1"/>
</dbReference>
<feature type="domain" description="DUF7789" evidence="3">
    <location>
        <begin position="176"/>
        <end position="306"/>
    </location>
</feature>
<feature type="transmembrane region" description="Helical" evidence="2">
    <location>
        <begin position="114"/>
        <end position="134"/>
    </location>
</feature>
<evidence type="ECO:0000313" key="4">
    <source>
        <dbReference type="EMBL" id="KAI5621921.1"/>
    </source>
</evidence>
<dbReference type="InterPro" id="IPR056691">
    <property type="entry name" value="DUF7789"/>
</dbReference>
<reference evidence="4" key="1">
    <citation type="submission" date="2018-07" db="EMBL/GenBank/DDBJ databases">
        <title>Comparative genomics of catfishes provides insights into carnivory and benthic adaptation.</title>
        <authorList>
            <person name="Zhang Y."/>
            <person name="Wang D."/>
            <person name="Peng Z."/>
            <person name="Zheng S."/>
            <person name="Shao F."/>
            <person name="Tao W."/>
        </authorList>
    </citation>
    <scope>NUCLEOTIDE SEQUENCE</scope>
    <source>
        <strain evidence="4">Chongqing</strain>
    </source>
</reference>
<evidence type="ECO:0000256" key="2">
    <source>
        <dbReference type="SAM" id="Phobius"/>
    </source>
</evidence>
<feature type="region of interest" description="Disordered" evidence="1">
    <location>
        <begin position="1"/>
        <end position="26"/>
    </location>
</feature>
<feature type="domain" description="DUF7789" evidence="3">
    <location>
        <begin position="34"/>
        <end position="164"/>
    </location>
</feature>
<feature type="transmembrane region" description="Helical" evidence="2">
    <location>
        <begin position="281"/>
        <end position="309"/>
    </location>
</feature>
<protein>
    <recommendedName>
        <fullName evidence="3">DUF7789 domain-containing protein</fullName>
    </recommendedName>
</protein>
<dbReference type="Pfam" id="PF25044">
    <property type="entry name" value="DUF7789"/>
    <property type="match status" value="2"/>
</dbReference>
<evidence type="ECO:0000256" key="1">
    <source>
        <dbReference type="SAM" id="MobiDB-lite"/>
    </source>
</evidence>
<sequence>MDESRPLLPQRQESMEGPSPNLKPRHGELIPTPCGPIKKLSELQGPVKIYFCFTLLSMVVLLILTIFNISKESQNEKKKGDNDDLTVSIVQLVGIAFCFYYIVRGVLQENKQELIVFGLCVFVLMVRSIINYVVPEEKETLLTVRFACIICLGLAHLICVILLITRPNMMAFRVGGALESLQEQYCLLNLCFSMVTFDLQAQVCLCILILTSGPSVSTAHKIILGIGVFWAVITAAIGGISVLKEVKPLVWIFALQNLPQLAYFIYLLYSTITNWGESKTYILEAATITGCLISVAIKCVLFWGLYRLYRRFGQGLRERNNQQVSPSRIGPA</sequence>
<name>A0AAD5AT14_SILAS</name>
<feature type="transmembrane region" description="Helical" evidence="2">
    <location>
        <begin position="222"/>
        <end position="243"/>
    </location>
</feature>
<evidence type="ECO:0000259" key="3">
    <source>
        <dbReference type="Pfam" id="PF25044"/>
    </source>
</evidence>
<keyword evidence="2" id="KW-1133">Transmembrane helix</keyword>
<keyword evidence="2" id="KW-0472">Membrane</keyword>
<keyword evidence="2" id="KW-0812">Transmembrane</keyword>
<gene>
    <name evidence="4" type="ORF">C0J50_18305</name>
</gene>
<feature type="transmembrane region" description="Helical" evidence="2">
    <location>
        <begin position="250"/>
        <end position="269"/>
    </location>
</feature>
<organism evidence="4 5">
    <name type="scientific">Silurus asotus</name>
    <name type="common">Amur catfish</name>
    <name type="synonym">Parasilurus asotus</name>
    <dbReference type="NCBI Taxonomy" id="30991"/>
    <lineage>
        <taxon>Eukaryota</taxon>
        <taxon>Metazoa</taxon>
        <taxon>Chordata</taxon>
        <taxon>Craniata</taxon>
        <taxon>Vertebrata</taxon>
        <taxon>Euteleostomi</taxon>
        <taxon>Actinopterygii</taxon>
        <taxon>Neopterygii</taxon>
        <taxon>Teleostei</taxon>
        <taxon>Ostariophysi</taxon>
        <taxon>Siluriformes</taxon>
        <taxon>Siluridae</taxon>
        <taxon>Silurus</taxon>
    </lineage>
</organism>
<dbReference type="Proteomes" id="UP001205998">
    <property type="component" value="Unassembled WGS sequence"/>
</dbReference>
<evidence type="ECO:0000313" key="5">
    <source>
        <dbReference type="Proteomes" id="UP001205998"/>
    </source>
</evidence>
<dbReference type="AlphaFoldDB" id="A0AAD5AT14"/>
<feature type="transmembrane region" description="Helical" evidence="2">
    <location>
        <begin position="185"/>
        <end position="210"/>
    </location>
</feature>
<proteinExistence type="predicted"/>